<comment type="caution">
    <text evidence="3">The sequence shown here is derived from an EMBL/GenBank/DDBJ whole genome shotgun (WGS) entry which is preliminary data.</text>
</comment>
<dbReference type="Gene3D" id="1.10.510.10">
    <property type="entry name" value="Transferase(Phosphotransferase) domain 1"/>
    <property type="match status" value="1"/>
</dbReference>
<dbReference type="PANTHER" id="PTHR27001:SF237">
    <property type="entry name" value="OS03G0773300 PROTEIN"/>
    <property type="match status" value="1"/>
</dbReference>
<protein>
    <submittedName>
        <fullName evidence="3">LRR receptor-like serine/threonine-protein kinase</fullName>
    </submittedName>
</protein>
<dbReference type="Proteomes" id="UP001604277">
    <property type="component" value="Unassembled WGS sequence"/>
</dbReference>
<accession>A0ABD1QLP0</accession>
<name>A0ABD1QLP0_9LAMI</name>
<keyword evidence="2" id="KW-0067">ATP-binding</keyword>
<dbReference type="AlphaFoldDB" id="A0ABD1QLP0"/>
<keyword evidence="1" id="KW-0547">Nucleotide-binding</keyword>
<keyword evidence="4" id="KW-1185">Reference proteome</keyword>
<sequence>MSNRDLSTSLFNKYYKESDGDLPSRDWITRMKIAIGAAEEICKASSILLDDNFEVRIGSLSQAGAVEMETHTHENRITRTLGEDTSGIPNATCAYDVYCFGKILLELVTGKLGISGCSNSSTEKWLETTLTYISRSDKDLVTNIMDPSLVVDEDLLEEVWVMAIVARTCLDPKPRRRPFMRYILRALENPLEVVREEYISSNRTTSSAEVWTAALFGSWSKSLWSGQS</sequence>
<dbReference type="InterPro" id="IPR011009">
    <property type="entry name" value="Kinase-like_dom_sf"/>
</dbReference>
<dbReference type="SUPFAM" id="SSF56112">
    <property type="entry name" value="Protein kinase-like (PK-like)"/>
    <property type="match status" value="1"/>
</dbReference>
<dbReference type="EMBL" id="JBFOLJ010000014">
    <property type="protein sequence ID" value="KAL2477153.1"/>
    <property type="molecule type" value="Genomic_DNA"/>
</dbReference>
<evidence type="ECO:0000256" key="2">
    <source>
        <dbReference type="ARBA" id="ARBA00022840"/>
    </source>
</evidence>
<evidence type="ECO:0000313" key="4">
    <source>
        <dbReference type="Proteomes" id="UP001604277"/>
    </source>
</evidence>
<evidence type="ECO:0000256" key="1">
    <source>
        <dbReference type="ARBA" id="ARBA00022741"/>
    </source>
</evidence>
<dbReference type="PANTHER" id="PTHR27001">
    <property type="entry name" value="OS01G0253100 PROTEIN"/>
    <property type="match status" value="1"/>
</dbReference>
<reference evidence="4" key="1">
    <citation type="submission" date="2024-07" db="EMBL/GenBank/DDBJ databases">
        <title>Two chromosome-level genome assemblies of Korean endemic species Abeliophyllum distichum and Forsythia ovata (Oleaceae).</title>
        <authorList>
            <person name="Jang H."/>
        </authorList>
    </citation>
    <scope>NUCLEOTIDE SEQUENCE [LARGE SCALE GENOMIC DNA]</scope>
</reference>
<dbReference type="FunFam" id="1.10.510.10:FF:000448">
    <property type="entry name" value="Putative LRR receptor-like serine/threonine-protein kinase"/>
    <property type="match status" value="1"/>
</dbReference>
<dbReference type="GO" id="GO:0005524">
    <property type="term" value="F:ATP binding"/>
    <property type="evidence" value="ECO:0007669"/>
    <property type="project" value="UniProtKB-KW"/>
</dbReference>
<evidence type="ECO:0000313" key="3">
    <source>
        <dbReference type="EMBL" id="KAL2477153.1"/>
    </source>
</evidence>
<gene>
    <name evidence="3" type="ORF">Fot_46167</name>
</gene>
<proteinExistence type="predicted"/>
<organism evidence="3 4">
    <name type="scientific">Forsythia ovata</name>
    <dbReference type="NCBI Taxonomy" id="205694"/>
    <lineage>
        <taxon>Eukaryota</taxon>
        <taxon>Viridiplantae</taxon>
        <taxon>Streptophyta</taxon>
        <taxon>Embryophyta</taxon>
        <taxon>Tracheophyta</taxon>
        <taxon>Spermatophyta</taxon>
        <taxon>Magnoliopsida</taxon>
        <taxon>eudicotyledons</taxon>
        <taxon>Gunneridae</taxon>
        <taxon>Pentapetalae</taxon>
        <taxon>asterids</taxon>
        <taxon>lamiids</taxon>
        <taxon>Lamiales</taxon>
        <taxon>Oleaceae</taxon>
        <taxon>Forsythieae</taxon>
        <taxon>Forsythia</taxon>
    </lineage>
</organism>